<comment type="caution">
    <text evidence="1">The sequence shown here is derived from an EMBL/GenBank/DDBJ whole genome shotgun (WGS) entry which is preliminary data.</text>
</comment>
<reference evidence="1" key="1">
    <citation type="journal article" date="2015" name="Nature">
        <title>Complex archaea that bridge the gap between prokaryotes and eukaryotes.</title>
        <authorList>
            <person name="Spang A."/>
            <person name="Saw J.H."/>
            <person name="Jorgensen S.L."/>
            <person name="Zaremba-Niedzwiedzka K."/>
            <person name="Martijn J."/>
            <person name="Lind A.E."/>
            <person name="van Eijk R."/>
            <person name="Schleper C."/>
            <person name="Guy L."/>
            <person name="Ettema T.J."/>
        </authorList>
    </citation>
    <scope>NUCLEOTIDE SEQUENCE</scope>
</reference>
<dbReference type="AlphaFoldDB" id="A0A0F9I6S2"/>
<name>A0A0F9I6S2_9ZZZZ</name>
<organism evidence="1">
    <name type="scientific">marine sediment metagenome</name>
    <dbReference type="NCBI Taxonomy" id="412755"/>
    <lineage>
        <taxon>unclassified sequences</taxon>
        <taxon>metagenomes</taxon>
        <taxon>ecological metagenomes</taxon>
    </lineage>
</organism>
<protein>
    <submittedName>
        <fullName evidence="1">Uncharacterized protein</fullName>
    </submittedName>
</protein>
<evidence type="ECO:0000313" key="1">
    <source>
        <dbReference type="EMBL" id="KKL83117.1"/>
    </source>
</evidence>
<sequence length="129" mass="14081">MSIPYVVSQTVWNAKAEDETVVLDSEFEKTGLVVVEITTTNFTGTIDLQGKIHELSAYSNVPYVRQDQASAQTPSVSQITPSTDTAVYRYVICGWWRKLRIVMTRSGGSITIGVAGSSHGTLMPRIVVA</sequence>
<accession>A0A0F9I6S2</accession>
<dbReference type="EMBL" id="LAZR01022077">
    <property type="protein sequence ID" value="KKL83117.1"/>
    <property type="molecule type" value="Genomic_DNA"/>
</dbReference>
<gene>
    <name evidence="1" type="ORF">LCGC14_1977970</name>
</gene>
<proteinExistence type="predicted"/>